<keyword evidence="3" id="KW-1185">Reference proteome</keyword>
<keyword evidence="1" id="KW-0175">Coiled coil</keyword>
<dbReference type="AlphaFoldDB" id="A0A8J7RRF4"/>
<evidence type="ECO:0000313" key="2">
    <source>
        <dbReference type="EMBL" id="MBP0440694.1"/>
    </source>
</evidence>
<reference evidence="2" key="1">
    <citation type="submission" date="2021-03" db="EMBL/GenBank/DDBJ databases">
        <title>Genome sequencing and assembly of Tianweitania sediminis.</title>
        <authorList>
            <person name="Chhetri G."/>
        </authorList>
    </citation>
    <scope>NUCLEOTIDE SEQUENCE</scope>
    <source>
        <strain evidence="2">Z8</strain>
    </source>
</reference>
<feature type="coiled-coil region" evidence="1">
    <location>
        <begin position="70"/>
        <end position="97"/>
    </location>
</feature>
<protein>
    <submittedName>
        <fullName evidence="2">Uncharacterized protein</fullName>
    </submittedName>
</protein>
<dbReference type="Proteomes" id="UP000666240">
    <property type="component" value="Unassembled WGS sequence"/>
</dbReference>
<proteinExistence type="predicted"/>
<dbReference type="RefSeq" id="WP_209336711.1">
    <property type="nucleotide sequence ID" value="NZ_JAGIYY010000008.1"/>
</dbReference>
<accession>A0A8J7RRF4</accession>
<evidence type="ECO:0000256" key="1">
    <source>
        <dbReference type="SAM" id="Coils"/>
    </source>
</evidence>
<gene>
    <name evidence="2" type="ORF">J5Y06_18750</name>
</gene>
<name>A0A8J7RRF4_9HYPH</name>
<organism evidence="2 3">
    <name type="scientific">Tianweitania sediminis</name>
    <dbReference type="NCBI Taxonomy" id="1502156"/>
    <lineage>
        <taxon>Bacteria</taxon>
        <taxon>Pseudomonadati</taxon>
        <taxon>Pseudomonadota</taxon>
        <taxon>Alphaproteobacteria</taxon>
        <taxon>Hyphomicrobiales</taxon>
        <taxon>Phyllobacteriaceae</taxon>
        <taxon>Tianweitania</taxon>
    </lineage>
</organism>
<comment type="caution">
    <text evidence="2">The sequence shown here is derived from an EMBL/GenBank/DDBJ whole genome shotgun (WGS) entry which is preliminary data.</text>
</comment>
<sequence length="315" mass="31809">MPLSQNPSEDGYPVGPTDRLSVEFMQAVLDSLHGRLQAVEAAAEGFEDAVGDEAIALAEGRLNDSVVPQLTDLQAEIQALQDEIAAAGDQLAAIQAGGVVANLVTLAPVSGLDATTAQQAIAEIVGNAAGTDENIVALTADVGTRQPASEKGQPGGYASLDEDGKVPAAQVPVTGLYVSSAPVTAVGAAVDILGIDCDDLILTLDGVSHDSGSNANLGLSYSTDGSAFVSWGSLSGNTTAASALNSVFFLTGLKIGRAVITGGSAPNISQSSYGGGVKPMLPIVALRLAWSSGNFDAGTIYVEKRWKNADAADGL</sequence>
<dbReference type="EMBL" id="JAGIYY010000008">
    <property type="protein sequence ID" value="MBP0440694.1"/>
    <property type="molecule type" value="Genomic_DNA"/>
</dbReference>
<evidence type="ECO:0000313" key="3">
    <source>
        <dbReference type="Proteomes" id="UP000666240"/>
    </source>
</evidence>